<sequence>MHSPKPYSLAVNGRQPTEKDNDFILSVVRRFSNFKSVQELDSLRQRYNLPDGGFFTVQDMGGIFKVIVDKPEDPVLIYDGLAKLNTTAFYSGVITRAIVLDEDIPSNKPESYVGIKLTDQCLKRLAGYDSSNPLPAKQQYLRRLKIKYHPSFNQFEPEQQGIFIHSQYQKLKASWYSGSMAAIVQIISGYGIQNFEQLPDDPIERAEFKLPEKYLEQAEEELNFTRLPGYSGFPNAEGQIQYEFGAEKTHAVGFDTENKPWLLEISARGVYAMPLPVIPITATQAFKQFAEETGDTELLQILNTFGAMPSGEGFPEDLETWLRTGAVIKICGSADFYNHYAMYAACGWSFNSRGSEAFNTCWSFAENGLMHAYGYKLSLKLQAAPDKGNLGAVSVSSADSRAIPAYISMLNNAMPQGEQKTIAIQYKLRRVDKQLIVDRAAAWTNAENEVNYWDGLELPPIAQHTGSISRVTAGPVYWGNKDHPESMGMLKFPASTAEGCASFSMVSPDYSGGLVKCDTVMFGCYVDDTLRTVKYFIDENKFYKKEESTFEKYMYVGEWENTVTTGQTGLMGYFYTSDFDERDESPDITVYTHIRGTDLGYGNPAYTTPPLLYCVGGLTRSRYYKHVKTTKQSSQVSLSTAICVPVFARDAVLHAFSKNVGSEIERLEQYRGSVLDPNFYQLWCYDNAFHWIGETENGNRGFPRSKEGVPVYVDTYKYEPNEANDFADSGNWFGLTNGNFIDVTGICGPYTSRSSNHVASGVTVGGEAPAVPVIDRTQATKNKATGSVALSAPIAGASKIHSRIPDSWYFGFSPVLAGNSLVYFYRGFCKVSFGETDYVNISEAKENGKNARWGSSRLVDDQNEYTFIGVINE</sequence>
<reference evidence="1 2" key="1">
    <citation type="submission" date="2018-09" db="EMBL/GenBank/DDBJ databases">
        <title>The draft genome of Acinetobacter sp. strains.</title>
        <authorList>
            <person name="Qin J."/>
            <person name="Feng Y."/>
            <person name="Zong Z."/>
        </authorList>
    </citation>
    <scope>NUCLEOTIDE SEQUENCE [LARGE SCALE GENOMIC DNA]</scope>
    <source>
        <strain evidence="1 2">WCHAc060001</strain>
    </source>
</reference>
<keyword evidence="2" id="KW-1185">Reference proteome</keyword>
<evidence type="ECO:0000313" key="1">
    <source>
        <dbReference type="EMBL" id="RLL50331.1"/>
    </source>
</evidence>
<proteinExistence type="predicted"/>
<dbReference type="EMBL" id="RCHE01000001">
    <property type="protein sequence ID" value="RLL50331.1"/>
    <property type="molecule type" value="Genomic_DNA"/>
</dbReference>
<accession>A0ABX9UAR9</accession>
<evidence type="ECO:0000313" key="2">
    <source>
        <dbReference type="Proteomes" id="UP000273105"/>
    </source>
</evidence>
<dbReference type="RefSeq" id="WP_121530681.1">
    <property type="nucleotide sequence ID" value="NZ_RCHE01000001.1"/>
</dbReference>
<gene>
    <name evidence="1" type="ORF">D9K79_00850</name>
</gene>
<evidence type="ECO:0008006" key="3">
    <source>
        <dbReference type="Google" id="ProtNLM"/>
    </source>
</evidence>
<name>A0ABX9UAR9_9GAMM</name>
<protein>
    <recommendedName>
        <fullName evidence="3">Tail fiber protein</fullName>
    </recommendedName>
</protein>
<dbReference type="Proteomes" id="UP000273105">
    <property type="component" value="Unassembled WGS sequence"/>
</dbReference>
<organism evidence="1 2">
    <name type="scientific">Acinetobacter cumulans</name>
    <dbReference type="NCBI Taxonomy" id="2136182"/>
    <lineage>
        <taxon>Bacteria</taxon>
        <taxon>Pseudomonadati</taxon>
        <taxon>Pseudomonadota</taxon>
        <taxon>Gammaproteobacteria</taxon>
        <taxon>Moraxellales</taxon>
        <taxon>Moraxellaceae</taxon>
        <taxon>Acinetobacter</taxon>
    </lineage>
</organism>
<comment type="caution">
    <text evidence="1">The sequence shown here is derived from an EMBL/GenBank/DDBJ whole genome shotgun (WGS) entry which is preliminary data.</text>
</comment>